<reference evidence="2 3" key="1">
    <citation type="submission" date="2014-07" db="EMBL/GenBank/DDBJ databases">
        <title>Draft Genome Sequence of Gephyronic Acid Producer, Cystobacter violaceus Strain Cb vi76.</title>
        <authorList>
            <person name="Stevens D.C."/>
            <person name="Young J."/>
            <person name="Carmichael R."/>
            <person name="Tan J."/>
            <person name="Taylor R.E."/>
        </authorList>
    </citation>
    <scope>NUCLEOTIDE SEQUENCE [LARGE SCALE GENOMIC DNA]</scope>
    <source>
        <strain evidence="2 3">Cb vi76</strain>
    </source>
</reference>
<dbReference type="AlphaFoldDB" id="A0A084SMU4"/>
<dbReference type="Gene3D" id="2.120.10.30">
    <property type="entry name" value="TolB, C-terminal domain"/>
    <property type="match status" value="3"/>
</dbReference>
<dbReference type="SUPFAM" id="SSF101898">
    <property type="entry name" value="NHL repeat"/>
    <property type="match status" value="1"/>
</dbReference>
<keyword evidence="1" id="KW-0732">Signal</keyword>
<dbReference type="InterPro" id="IPR011042">
    <property type="entry name" value="6-blade_b-propeller_TolB-like"/>
</dbReference>
<comment type="caution">
    <text evidence="2">The sequence shown here is derived from an EMBL/GenBank/DDBJ whole genome shotgun (WGS) entry which is preliminary data.</text>
</comment>
<accession>A0A084SMU4</accession>
<dbReference type="PANTHER" id="PTHR40274">
    <property type="entry name" value="VIRGINIAMYCIN B LYASE"/>
    <property type="match status" value="1"/>
</dbReference>
<dbReference type="InterPro" id="IPR051344">
    <property type="entry name" value="Vgb"/>
</dbReference>
<feature type="chain" id="PRO_5001781568" evidence="1">
    <location>
        <begin position="23"/>
        <end position="559"/>
    </location>
</feature>
<evidence type="ECO:0000313" key="3">
    <source>
        <dbReference type="Proteomes" id="UP000028547"/>
    </source>
</evidence>
<evidence type="ECO:0000256" key="1">
    <source>
        <dbReference type="SAM" id="SignalP"/>
    </source>
</evidence>
<name>A0A084SMU4_9BACT</name>
<sequence length="559" mass="58730">MTRFFSKTLAATLLLASGQSLSAPPSAYKQEVVVAASPFQGVHGLALDGKGHLLASNLLGQTVHSIDLSNGAVSTVVGPPQGGADDVALGPDGSIYWTGFFSGQLMRRTPDGKVRVIAKDLPGLNSLAFRGDGRFYVTQLGRGADVLWEVDPSGKKPRRQVLSGHGFLNGFEFGPDDKLYGPLLMKRQIARINVDTGTIETVAEGFGMPVATNFDSSRENLFVADAALGQLVRVRVATGEKSVVAQLPTGLDNLTVGPDNMVYVSNMVDNDIHVVNPADGSIRKLVEARLSVPSGIAVAPDDPDENVYVADVYAFRRVGGRDGKISQTTRVLSSHLNFPMQVSVGPKHVVLSTSYLGDMSGVQVLERDSGKMLRNIPNKNGLQGAIELPDGTLLLAEGNTGRLVRVDATEAAGTTVLTEGLKGPVGLVADTEAKEPGVYVTEVRSGQVTRVRLSDGARTPVAKGLKAPEGIARHPDGGLIVAEVGRKRLVRIEPATGRSTVIASGLRIGLPETGGFPPGYIPTGVAVGQSGTIYLSSDMESALYRFVPASAPVSGKTQP</sequence>
<dbReference type="SUPFAM" id="SSF63829">
    <property type="entry name" value="Calcium-dependent phosphotriesterase"/>
    <property type="match status" value="1"/>
</dbReference>
<proteinExistence type="predicted"/>
<dbReference type="Proteomes" id="UP000028547">
    <property type="component" value="Unassembled WGS sequence"/>
</dbReference>
<dbReference type="EMBL" id="JPMI01000233">
    <property type="protein sequence ID" value="KFA89779.1"/>
    <property type="molecule type" value="Genomic_DNA"/>
</dbReference>
<dbReference type="RefSeq" id="WP_043404292.1">
    <property type="nucleotide sequence ID" value="NZ_JPMI01000233.1"/>
</dbReference>
<dbReference type="PANTHER" id="PTHR40274:SF4">
    <property type="entry name" value="BLL1406 PROTEIN"/>
    <property type="match status" value="1"/>
</dbReference>
<evidence type="ECO:0000313" key="2">
    <source>
        <dbReference type="EMBL" id="KFA89779.1"/>
    </source>
</evidence>
<feature type="signal peptide" evidence="1">
    <location>
        <begin position="1"/>
        <end position="22"/>
    </location>
</feature>
<organism evidence="2 3">
    <name type="scientific">Archangium violaceum Cb vi76</name>
    <dbReference type="NCBI Taxonomy" id="1406225"/>
    <lineage>
        <taxon>Bacteria</taxon>
        <taxon>Pseudomonadati</taxon>
        <taxon>Myxococcota</taxon>
        <taxon>Myxococcia</taxon>
        <taxon>Myxococcales</taxon>
        <taxon>Cystobacterineae</taxon>
        <taxon>Archangiaceae</taxon>
        <taxon>Archangium</taxon>
    </lineage>
</organism>
<gene>
    <name evidence="2" type="ORF">Q664_33430</name>
</gene>
<protein>
    <submittedName>
        <fullName evidence="2">Gluconolaconase</fullName>
    </submittedName>
</protein>